<dbReference type="eggNOG" id="ENOG502QWCS">
    <property type="taxonomic scope" value="Eukaryota"/>
</dbReference>
<dbReference type="PANTHER" id="PTHR28624">
    <property type="entry name" value="COILED-COIL DOMAIN-CONTAINING PROTEIN 51"/>
    <property type="match status" value="1"/>
</dbReference>
<name>T1HAC4_RHOPR</name>
<keyword evidence="2" id="KW-1185">Reference proteome</keyword>
<dbReference type="HOGENOM" id="CLU_060968_1_0_1"/>
<dbReference type="OMA" id="DERWKAN"/>
<reference evidence="1" key="1">
    <citation type="submission" date="2015-05" db="UniProtKB">
        <authorList>
            <consortium name="EnsemblMetazoa"/>
        </authorList>
    </citation>
    <scope>IDENTIFICATION</scope>
</reference>
<dbReference type="STRING" id="13249.T1HAC4"/>
<protein>
    <submittedName>
        <fullName evidence="1">Uncharacterized protein</fullName>
    </submittedName>
</protein>
<dbReference type="EnsemblMetazoa" id="RPRC000979-RA">
    <property type="protein sequence ID" value="RPRC000979-PA"/>
    <property type="gene ID" value="RPRC000979"/>
</dbReference>
<sequence>MDEVRMMQNRVIEAQDRFIAAQDRRREVGKELAGIQSKLKELHSELDTTSRGEERYLQLITEEHSVLKNERKLMADFVQLEREERDSFNMLSSYVKESHEKERAQADRTKYWSIIASIFGTFIGIAGTSINNEFKMRELRKLVKESAVTSPDTSTVLAQIVNNMKIIVDQLTNRIIPTEEKPGKFDELKSILEKTLKSLQNIHGIASLPSQVEEMKGMLKSSQRSRGQMVTIPQDVESMIVQYHREVRYIVIAVTVMGIIVPVIVTFLSR</sequence>
<evidence type="ECO:0000313" key="1">
    <source>
        <dbReference type="EnsemblMetazoa" id="RPRC000979-PA"/>
    </source>
</evidence>
<dbReference type="AlphaFoldDB" id="T1HAC4"/>
<dbReference type="Proteomes" id="UP000015103">
    <property type="component" value="Unassembled WGS sequence"/>
</dbReference>
<dbReference type="InParanoid" id="T1HAC4"/>
<proteinExistence type="predicted"/>
<dbReference type="PANTHER" id="PTHR28624:SF1">
    <property type="entry name" value="MITOCHONDRIAL POTASSIUM CHANNEL"/>
    <property type="match status" value="1"/>
</dbReference>
<evidence type="ECO:0000313" key="2">
    <source>
        <dbReference type="Proteomes" id="UP000015103"/>
    </source>
</evidence>
<dbReference type="VEuPathDB" id="VectorBase:RPRC000979"/>
<accession>T1HAC4</accession>
<organism evidence="1 2">
    <name type="scientific">Rhodnius prolixus</name>
    <name type="common">Triatomid bug</name>
    <dbReference type="NCBI Taxonomy" id="13249"/>
    <lineage>
        <taxon>Eukaryota</taxon>
        <taxon>Metazoa</taxon>
        <taxon>Ecdysozoa</taxon>
        <taxon>Arthropoda</taxon>
        <taxon>Hexapoda</taxon>
        <taxon>Insecta</taxon>
        <taxon>Pterygota</taxon>
        <taxon>Neoptera</taxon>
        <taxon>Paraneoptera</taxon>
        <taxon>Hemiptera</taxon>
        <taxon>Heteroptera</taxon>
        <taxon>Panheteroptera</taxon>
        <taxon>Cimicomorpha</taxon>
        <taxon>Reduviidae</taxon>
        <taxon>Triatominae</taxon>
        <taxon>Rhodnius</taxon>
    </lineage>
</organism>
<dbReference type="EMBL" id="ACPB03018826">
    <property type="status" value="NOT_ANNOTATED_CDS"/>
    <property type="molecule type" value="Genomic_DNA"/>
</dbReference>
<dbReference type="InterPro" id="IPR037660">
    <property type="entry name" value="CCDC51"/>
</dbReference>